<reference evidence="3" key="1">
    <citation type="submission" date="2020-07" db="EMBL/GenBank/DDBJ databases">
        <title>Description of Mycobacterium gordonae subsp. intergordonae subsp.nov. and Mycobacterium gordonae subsp. gordonae subsp. nov.</title>
        <authorList>
            <person name="Yu X."/>
        </authorList>
    </citation>
    <scope>NUCLEOTIDE SEQUENCE [LARGE SCALE GENOMIC DNA]</scope>
    <source>
        <strain evidence="3">24</strain>
    </source>
</reference>
<sequence length="187" mass="20736">MEPQHGDVVSVGFADPREKGRTGPFAAPNRDDRVAIRLHGHPYRYVVKVAVSRGSEPRLAELTVIADKGQVVDSAAVRSVPVRRLAHSAAQWIERGGGAFALPGDYEENDSRPENADPRLYEVSWRIEAAIMNGEPVRRTVAQQMNISTATLDRLIAKAKAFDFLDGIELSRRPPPRQRDTTTEENN</sequence>
<dbReference type="KEGG" id="mgor:H0P51_08045"/>
<protein>
    <submittedName>
        <fullName evidence="2">Uncharacterized protein</fullName>
    </submittedName>
</protein>
<keyword evidence="3" id="KW-1185">Reference proteome</keyword>
<feature type="region of interest" description="Disordered" evidence="1">
    <location>
        <begin position="1"/>
        <end position="28"/>
    </location>
</feature>
<evidence type="ECO:0000313" key="2">
    <source>
        <dbReference type="EMBL" id="QLL08844.1"/>
    </source>
</evidence>
<gene>
    <name evidence="2" type="ORF">H0P51_08045</name>
</gene>
<evidence type="ECO:0000256" key="1">
    <source>
        <dbReference type="SAM" id="MobiDB-lite"/>
    </source>
</evidence>
<accession>A0A7D6E014</accession>
<name>A0A7D6E014_9MYCO</name>
<proteinExistence type="predicted"/>
<dbReference type="RefSeq" id="WP_180917429.1">
    <property type="nucleotide sequence ID" value="NZ_CP059165.1"/>
</dbReference>
<reference evidence="3" key="2">
    <citation type="submission" date="2023-07" db="EMBL/GenBank/DDBJ databases">
        <title>Description of Mycobacterium gordonae subsp. intergordonae subsp.nov. and Mycobacterium gordonae subsp. gordonae subsp. nov.</title>
        <authorList>
            <person name="Huang H."/>
        </authorList>
    </citation>
    <scope>NUCLEOTIDE SEQUENCE [LARGE SCALE GENOMIC DNA]</scope>
    <source>
        <strain evidence="3">24</strain>
    </source>
</reference>
<organism evidence="2 3">
    <name type="scientific">Mycobacterium vicinigordonae</name>
    <dbReference type="NCBI Taxonomy" id="1719132"/>
    <lineage>
        <taxon>Bacteria</taxon>
        <taxon>Bacillati</taxon>
        <taxon>Actinomycetota</taxon>
        <taxon>Actinomycetes</taxon>
        <taxon>Mycobacteriales</taxon>
        <taxon>Mycobacteriaceae</taxon>
        <taxon>Mycobacterium</taxon>
    </lineage>
</organism>
<dbReference type="Proteomes" id="UP000510682">
    <property type="component" value="Chromosome"/>
</dbReference>
<dbReference type="EMBL" id="CP059165">
    <property type="protein sequence ID" value="QLL08844.1"/>
    <property type="molecule type" value="Genomic_DNA"/>
</dbReference>
<dbReference type="AlphaFoldDB" id="A0A7D6E014"/>
<evidence type="ECO:0000313" key="3">
    <source>
        <dbReference type="Proteomes" id="UP000510682"/>
    </source>
</evidence>